<dbReference type="SUPFAM" id="SSF52833">
    <property type="entry name" value="Thioredoxin-like"/>
    <property type="match status" value="1"/>
</dbReference>
<evidence type="ECO:0000256" key="1">
    <source>
        <dbReference type="SAM" id="MobiDB-lite"/>
    </source>
</evidence>
<name>Q7VIL5_HELHP</name>
<reference evidence="2 3" key="1">
    <citation type="journal article" date="2003" name="Proc. Natl. Acad. Sci. U.S.A.">
        <title>The complete genome sequence of the carcinogenic bacterium Helicobacter hepaticus.</title>
        <authorList>
            <person name="Suerbaum S."/>
            <person name="Josenhans C."/>
            <person name="Sterzenbach T."/>
            <person name="Drescher B."/>
            <person name="Brandt P."/>
            <person name="Bell M."/>
            <person name="Droege M."/>
            <person name="Fartmann B."/>
            <person name="Fischer H.-P."/>
            <person name="Ge Z."/>
            <person name="Hoerster A."/>
            <person name="Holland R."/>
            <person name="Klein K."/>
            <person name="Koenig J."/>
            <person name="Macko L."/>
            <person name="Mendz G.L."/>
            <person name="Nyakatura G."/>
            <person name="Schauer D.B."/>
            <person name="Shen Z."/>
            <person name="Weber J."/>
            <person name="Frosch M."/>
            <person name="Fox J.G."/>
        </authorList>
    </citation>
    <scope>NUCLEOTIDE SEQUENCE [LARGE SCALE GENOMIC DNA]</scope>
    <source>
        <strain evidence="3">ATCC 51449 / 3B1</strain>
    </source>
</reference>
<keyword evidence="3" id="KW-1185">Reference proteome</keyword>
<dbReference type="Proteomes" id="UP000002495">
    <property type="component" value="Chromosome"/>
</dbReference>
<organism evidence="2 3">
    <name type="scientific">Helicobacter hepaticus (strain ATCC 51449 / 3B1)</name>
    <dbReference type="NCBI Taxonomy" id="235279"/>
    <lineage>
        <taxon>Bacteria</taxon>
        <taxon>Pseudomonadati</taxon>
        <taxon>Campylobacterota</taxon>
        <taxon>Epsilonproteobacteria</taxon>
        <taxon>Campylobacterales</taxon>
        <taxon>Helicobacteraceae</taxon>
        <taxon>Helicobacter</taxon>
    </lineage>
</organism>
<gene>
    <name evidence="2" type="ordered locus">HH_0589</name>
</gene>
<dbReference type="RefSeq" id="WP_011115431.1">
    <property type="nucleotide sequence ID" value="NC_004917.1"/>
</dbReference>
<dbReference type="AlphaFoldDB" id="Q7VIL5"/>
<dbReference type="PROSITE" id="PS51257">
    <property type="entry name" value="PROKAR_LIPOPROTEIN"/>
    <property type="match status" value="1"/>
</dbReference>
<feature type="region of interest" description="Disordered" evidence="1">
    <location>
        <begin position="200"/>
        <end position="229"/>
    </location>
</feature>
<accession>Q7VIL5</accession>
<dbReference type="HOGENOM" id="CLU_1208432_0_0_7"/>
<proteinExistence type="predicted"/>
<dbReference type="OrthoDB" id="9813820at2"/>
<dbReference type="KEGG" id="hhe:HH_0589"/>
<dbReference type="InterPro" id="IPR036249">
    <property type="entry name" value="Thioredoxin-like_sf"/>
</dbReference>
<sequence>MKIAQILNTRHITHLLIGFLLVATLGACSDEGDRDKDVFGFEGNKDEILSIEVTNTQNESLRFKTNQTQSIFKSETQRPTLLFFISKDCIECQNELLHILDLYNKYQEFISIIAISPKEDIAHLQQEIDALNPQFKLYAPTDNKNLLNFLNKDDKQSYIALYDIQGEKVIDYVGLVPEEMIELDIRYQIQDQLDAKAQSEMQNLTPEEQEDMDNTADTLSPNIPAQEAQ</sequence>
<dbReference type="STRING" id="235279.HH_0589"/>
<evidence type="ECO:0000313" key="3">
    <source>
        <dbReference type="Proteomes" id="UP000002495"/>
    </source>
</evidence>
<dbReference type="eggNOG" id="COG0526">
    <property type="taxonomic scope" value="Bacteria"/>
</dbReference>
<dbReference type="EMBL" id="AE017125">
    <property type="protein sequence ID" value="AAP77186.1"/>
    <property type="molecule type" value="Genomic_DNA"/>
</dbReference>
<protein>
    <submittedName>
        <fullName evidence="2">Uncharacterized protein</fullName>
    </submittedName>
</protein>
<feature type="compositionally biased region" description="Polar residues" evidence="1">
    <location>
        <begin position="215"/>
        <end position="229"/>
    </location>
</feature>
<evidence type="ECO:0000313" key="2">
    <source>
        <dbReference type="EMBL" id="AAP77186.1"/>
    </source>
</evidence>
<dbReference type="Gene3D" id="3.40.30.10">
    <property type="entry name" value="Glutaredoxin"/>
    <property type="match status" value="1"/>
</dbReference>